<dbReference type="Pfam" id="PF06605">
    <property type="entry name" value="Prophage_tail"/>
    <property type="match status" value="1"/>
</dbReference>
<comment type="caution">
    <text evidence="2">The sequence shown here is derived from an EMBL/GenBank/DDBJ whole genome shotgun (WGS) entry which is preliminary data.</text>
</comment>
<dbReference type="Gene3D" id="2.60.120.260">
    <property type="entry name" value="Galactose-binding domain-like"/>
    <property type="match status" value="1"/>
</dbReference>
<evidence type="ECO:0000259" key="1">
    <source>
        <dbReference type="Pfam" id="PF06605"/>
    </source>
</evidence>
<dbReference type="Gene3D" id="3.55.50.40">
    <property type="match status" value="1"/>
</dbReference>
<reference evidence="2" key="1">
    <citation type="journal article" date="2021" name="PeerJ">
        <title>Extensive microbial diversity within the chicken gut microbiome revealed by metagenomics and culture.</title>
        <authorList>
            <person name="Gilroy R."/>
            <person name="Ravi A."/>
            <person name="Getino M."/>
            <person name="Pursley I."/>
            <person name="Horton D.L."/>
            <person name="Alikhan N.F."/>
            <person name="Baker D."/>
            <person name="Gharbi K."/>
            <person name="Hall N."/>
            <person name="Watson M."/>
            <person name="Adriaenssens E.M."/>
            <person name="Foster-Nyarko E."/>
            <person name="Jarju S."/>
            <person name="Secka A."/>
            <person name="Antonio M."/>
            <person name="Oren A."/>
            <person name="Chaudhuri R.R."/>
            <person name="La Ragione R."/>
            <person name="Hildebrand F."/>
            <person name="Pallen M.J."/>
        </authorList>
    </citation>
    <scope>NUCLEOTIDE SEQUENCE</scope>
    <source>
        <strain evidence="2">CHK149-3286</strain>
    </source>
</reference>
<dbReference type="AlphaFoldDB" id="A0A921H0L5"/>
<organism evidence="2 3">
    <name type="scientific">Staphylococcus kloosii</name>
    <dbReference type="NCBI Taxonomy" id="29384"/>
    <lineage>
        <taxon>Bacteria</taxon>
        <taxon>Bacillati</taxon>
        <taxon>Bacillota</taxon>
        <taxon>Bacilli</taxon>
        <taxon>Bacillales</taxon>
        <taxon>Staphylococcaceae</taxon>
        <taxon>Staphylococcus</taxon>
    </lineage>
</organism>
<dbReference type="InterPro" id="IPR010572">
    <property type="entry name" value="Tail_dom"/>
</dbReference>
<dbReference type="EMBL" id="DYVT01000110">
    <property type="protein sequence ID" value="HJF68518.1"/>
    <property type="molecule type" value="Genomic_DNA"/>
</dbReference>
<gene>
    <name evidence="2" type="ORF">K8V85_09435</name>
</gene>
<evidence type="ECO:0000313" key="3">
    <source>
        <dbReference type="Proteomes" id="UP000706163"/>
    </source>
</evidence>
<protein>
    <submittedName>
        <fullName evidence="2">Phage tail protein</fullName>
    </submittedName>
</protein>
<evidence type="ECO:0000313" key="2">
    <source>
        <dbReference type="EMBL" id="HJF68518.1"/>
    </source>
</evidence>
<sequence>MKLEDYLKFAFDVKENKRFKYKIIGTFDRYRDVGKLGDTNILEHVNKGADIFDYIYFFDNETVKIYEPSEFFVLSNEPIVYKFNNDKINVKTSITKLETYIKGYGKKKTKKETKNYNPIKTSDLKLKGKFDEKGTYSTEEKGAYYTVTLNAKWGNETLEFKMKRGKLGGIISVYIDNKKVDDFSTYSNSAKTDTIILTNTLSKGKHTIKVKFDGGDDSVDYDGKSPVMYIGGEKSTIFNQTAKITGADIYHTYAEYQSPLYDDFTPRQAKTVYDDNAETEEELKAILKEKIHDEPDVEVSTNYIGYDTIKENSKVRLIHRPMNFNTEVNVVKLTRKHPELHEPTEIDFGNSKVNILKLQQI</sequence>
<feature type="domain" description="Tail spike" evidence="1">
    <location>
        <begin position="3"/>
        <end position="358"/>
    </location>
</feature>
<dbReference type="Proteomes" id="UP000706163">
    <property type="component" value="Unassembled WGS sequence"/>
</dbReference>
<accession>A0A921H0L5</accession>
<proteinExistence type="predicted"/>
<name>A0A921H0L5_9STAP</name>
<reference evidence="2" key="2">
    <citation type="submission" date="2021-09" db="EMBL/GenBank/DDBJ databases">
        <authorList>
            <person name="Gilroy R."/>
        </authorList>
    </citation>
    <scope>NUCLEOTIDE SEQUENCE</scope>
    <source>
        <strain evidence="2">CHK149-3286</strain>
    </source>
</reference>